<reference evidence="1" key="1">
    <citation type="journal article" date="2017" name="Nature">
        <title>The sunflower genome provides insights into oil metabolism, flowering and Asterid evolution.</title>
        <authorList>
            <person name="Badouin H."/>
            <person name="Gouzy J."/>
            <person name="Grassa C.J."/>
            <person name="Murat F."/>
            <person name="Staton S.E."/>
            <person name="Cottret L."/>
            <person name="Lelandais-Briere C."/>
            <person name="Owens G.L."/>
            <person name="Carrere S."/>
            <person name="Mayjonade B."/>
            <person name="Legrand L."/>
            <person name="Gill N."/>
            <person name="Kane N.C."/>
            <person name="Bowers J.E."/>
            <person name="Hubner S."/>
            <person name="Bellec A."/>
            <person name="Berard A."/>
            <person name="Berges H."/>
            <person name="Blanchet N."/>
            <person name="Boniface M.C."/>
            <person name="Brunel D."/>
            <person name="Catrice O."/>
            <person name="Chaidir N."/>
            <person name="Claudel C."/>
            <person name="Donnadieu C."/>
            <person name="Faraut T."/>
            <person name="Fievet G."/>
            <person name="Helmstetter N."/>
            <person name="King M."/>
            <person name="Knapp S.J."/>
            <person name="Lai Z."/>
            <person name="Le Paslier M.C."/>
            <person name="Lippi Y."/>
            <person name="Lorenzon L."/>
            <person name="Mandel J.R."/>
            <person name="Marage G."/>
            <person name="Marchand G."/>
            <person name="Marquand E."/>
            <person name="Bret-Mestries E."/>
            <person name="Morien E."/>
            <person name="Nambeesan S."/>
            <person name="Nguyen T."/>
            <person name="Pegot-Espagnet P."/>
            <person name="Pouilly N."/>
            <person name="Raftis F."/>
            <person name="Sallet E."/>
            <person name="Schiex T."/>
            <person name="Thomas J."/>
            <person name="Vandecasteele C."/>
            <person name="Vares D."/>
            <person name="Vear F."/>
            <person name="Vautrin S."/>
            <person name="Crespi M."/>
            <person name="Mangin B."/>
            <person name="Burke J.M."/>
            <person name="Salse J."/>
            <person name="Munos S."/>
            <person name="Vincourt P."/>
            <person name="Rieseberg L.H."/>
            <person name="Langlade N.B."/>
        </authorList>
    </citation>
    <scope>NUCLEOTIDE SEQUENCE</scope>
    <source>
        <tissue evidence="1">Leaves</tissue>
    </source>
</reference>
<accession>A0A9K3ENV8</accession>
<gene>
    <name evidence="1" type="ORF">HanXRQr2_Chr12g0530761</name>
</gene>
<evidence type="ECO:0000313" key="1">
    <source>
        <dbReference type="EMBL" id="KAF5777022.1"/>
    </source>
</evidence>
<dbReference type="Proteomes" id="UP000215914">
    <property type="component" value="Unassembled WGS sequence"/>
</dbReference>
<protein>
    <submittedName>
        <fullName evidence="1">Uncharacterized protein</fullName>
    </submittedName>
</protein>
<keyword evidence="2" id="KW-1185">Reference proteome</keyword>
<dbReference type="EMBL" id="MNCJ02000327">
    <property type="protein sequence ID" value="KAF5777022.1"/>
    <property type="molecule type" value="Genomic_DNA"/>
</dbReference>
<evidence type="ECO:0000313" key="2">
    <source>
        <dbReference type="Proteomes" id="UP000215914"/>
    </source>
</evidence>
<dbReference type="AlphaFoldDB" id="A0A9K3ENV8"/>
<reference evidence="1" key="2">
    <citation type="submission" date="2020-06" db="EMBL/GenBank/DDBJ databases">
        <title>Helianthus annuus Genome sequencing and assembly Release 2.</title>
        <authorList>
            <person name="Gouzy J."/>
            <person name="Langlade N."/>
            <person name="Munos S."/>
        </authorList>
    </citation>
    <scope>NUCLEOTIDE SEQUENCE</scope>
    <source>
        <tissue evidence="1">Leaves</tissue>
    </source>
</reference>
<sequence length="75" mass="8945">MKIVCTDQQERSARIENHHFRRRNGHRHHLLRTCDGEYIQNCETCNRDEYLRKKIELRLYSVVDCGGSDLLVLVC</sequence>
<comment type="caution">
    <text evidence="1">The sequence shown here is derived from an EMBL/GenBank/DDBJ whole genome shotgun (WGS) entry which is preliminary data.</text>
</comment>
<organism evidence="1 2">
    <name type="scientific">Helianthus annuus</name>
    <name type="common">Common sunflower</name>
    <dbReference type="NCBI Taxonomy" id="4232"/>
    <lineage>
        <taxon>Eukaryota</taxon>
        <taxon>Viridiplantae</taxon>
        <taxon>Streptophyta</taxon>
        <taxon>Embryophyta</taxon>
        <taxon>Tracheophyta</taxon>
        <taxon>Spermatophyta</taxon>
        <taxon>Magnoliopsida</taxon>
        <taxon>eudicotyledons</taxon>
        <taxon>Gunneridae</taxon>
        <taxon>Pentapetalae</taxon>
        <taxon>asterids</taxon>
        <taxon>campanulids</taxon>
        <taxon>Asterales</taxon>
        <taxon>Asteraceae</taxon>
        <taxon>Asteroideae</taxon>
        <taxon>Heliantheae alliance</taxon>
        <taxon>Heliantheae</taxon>
        <taxon>Helianthus</taxon>
    </lineage>
</organism>
<dbReference type="Gramene" id="mRNA:HanXRQr2_Chr12g0530761">
    <property type="protein sequence ID" value="CDS:HanXRQr2_Chr12g0530761.1"/>
    <property type="gene ID" value="HanXRQr2_Chr12g0530761"/>
</dbReference>
<name>A0A9K3ENV8_HELAN</name>
<proteinExistence type="predicted"/>